<keyword evidence="2" id="KW-1185">Reference proteome</keyword>
<dbReference type="HOGENOM" id="CLU_1910443_0_0_1"/>
<dbReference type="Gramene" id="EOY11459">
    <property type="protein sequence ID" value="EOY11459"/>
    <property type="gene ID" value="TCM_026627"/>
</dbReference>
<name>A0A061FAD2_THECC</name>
<sequence>MLLLFFFPYCYLKSYQYFHIVQMFECKKNFWGRDQFMHSYQAIPVFGLSQMELRSLSPGYNKMRCMALGHIFVHLQTGFWDSKREVGSDFRAFSLAASTQLDPTVSKRWILGSFWFKQFVLGWTAFMCPINGF</sequence>
<dbReference type="InParanoid" id="A0A061FAD2"/>
<dbReference type="AlphaFoldDB" id="A0A061FAD2"/>
<gene>
    <name evidence="1" type="ORF">TCM_026627</name>
</gene>
<dbReference type="Proteomes" id="UP000026915">
    <property type="component" value="Chromosome 5"/>
</dbReference>
<proteinExistence type="predicted"/>
<evidence type="ECO:0000313" key="2">
    <source>
        <dbReference type="Proteomes" id="UP000026915"/>
    </source>
</evidence>
<organism evidence="1 2">
    <name type="scientific">Theobroma cacao</name>
    <name type="common">Cacao</name>
    <name type="synonym">Cocoa</name>
    <dbReference type="NCBI Taxonomy" id="3641"/>
    <lineage>
        <taxon>Eukaryota</taxon>
        <taxon>Viridiplantae</taxon>
        <taxon>Streptophyta</taxon>
        <taxon>Embryophyta</taxon>
        <taxon>Tracheophyta</taxon>
        <taxon>Spermatophyta</taxon>
        <taxon>Magnoliopsida</taxon>
        <taxon>eudicotyledons</taxon>
        <taxon>Gunneridae</taxon>
        <taxon>Pentapetalae</taxon>
        <taxon>rosids</taxon>
        <taxon>malvids</taxon>
        <taxon>Malvales</taxon>
        <taxon>Malvaceae</taxon>
        <taxon>Byttnerioideae</taxon>
        <taxon>Theobroma</taxon>
    </lineage>
</organism>
<accession>A0A061FAD2</accession>
<dbReference type="EMBL" id="CM001883">
    <property type="protein sequence ID" value="EOY11459.1"/>
    <property type="molecule type" value="Genomic_DNA"/>
</dbReference>
<evidence type="ECO:0000313" key="1">
    <source>
        <dbReference type="EMBL" id="EOY11459.1"/>
    </source>
</evidence>
<protein>
    <submittedName>
        <fullName evidence="1">Uncharacterized protein</fullName>
    </submittedName>
</protein>
<reference evidence="1 2" key="1">
    <citation type="journal article" date="2013" name="Genome Biol.">
        <title>The genome sequence of the most widely cultivated cacao type and its use to identify candidate genes regulating pod color.</title>
        <authorList>
            <person name="Motamayor J.C."/>
            <person name="Mockaitis K."/>
            <person name="Schmutz J."/>
            <person name="Haiminen N."/>
            <person name="Iii D.L."/>
            <person name="Cornejo O."/>
            <person name="Findley S.D."/>
            <person name="Zheng P."/>
            <person name="Utro F."/>
            <person name="Royaert S."/>
            <person name="Saski C."/>
            <person name="Jenkins J."/>
            <person name="Podicheti R."/>
            <person name="Zhao M."/>
            <person name="Scheffler B.E."/>
            <person name="Stack J.C."/>
            <person name="Feltus F.A."/>
            <person name="Mustiga G.M."/>
            <person name="Amores F."/>
            <person name="Phillips W."/>
            <person name="Marelli J.P."/>
            <person name="May G.D."/>
            <person name="Shapiro H."/>
            <person name="Ma J."/>
            <person name="Bustamante C.D."/>
            <person name="Schnell R.J."/>
            <person name="Main D."/>
            <person name="Gilbert D."/>
            <person name="Parida L."/>
            <person name="Kuhn D.N."/>
        </authorList>
    </citation>
    <scope>NUCLEOTIDE SEQUENCE [LARGE SCALE GENOMIC DNA]</scope>
    <source>
        <strain evidence="2">cv. Matina 1-6</strain>
    </source>
</reference>